<evidence type="ECO:0000313" key="2">
    <source>
        <dbReference type="Proteomes" id="UP000272942"/>
    </source>
</evidence>
<keyword evidence="2" id="KW-1185">Reference proteome</keyword>
<reference evidence="1 2" key="2">
    <citation type="submission" date="2018-11" db="EMBL/GenBank/DDBJ databases">
        <authorList>
            <consortium name="Pathogen Informatics"/>
        </authorList>
    </citation>
    <scope>NUCLEOTIDE SEQUENCE [LARGE SCALE GENOMIC DNA]</scope>
    <source>
        <strain evidence="1 2">Egypt</strain>
    </source>
</reference>
<protein>
    <submittedName>
        <fullName evidence="3">CAP-Gly domain-containing protein</fullName>
    </submittedName>
</protein>
<gene>
    <name evidence="1" type="ORF">ECPE_LOCUS1508</name>
</gene>
<dbReference type="Proteomes" id="UP000272942">
    <property type="component" value="Unassembled WGS sequence"/>
</dbReference>
<dbReference type="AlphaFoldDB" id="A0A183A3H3"/>
<dbReference type="EMBL" id="UZAN01010129">
    <property type="protein sequence ID" value="VDP40219.1"/>
    <property type="molecule type" value="Genomic_DNA"/>
</dbReference>
<dbReference type="WBParaSite" id="ECPE_0000150801-mRNA-1">
    <property type="protein sequence ID" value="ECPE_0000150801-mRNA-1"/>
    <property type="gene ID" value="ECPE_0000150801"/>
</dbReference>
<accession>A0A183A3H3</accession>
<organism evidence="3">
    <name type="scientific">Echinostoma caproni</name>
    <dbReference type="NCBI Taxonomy" id="27848"/>
    <lineage>
        <taxon>Eukaryota</taxon>
        <taxon>Metazoa</taxon>
        <taxon>Spiralia</taxon>
        <taxon>Lophotrochozoa</taxon>
        <taxon>Platyhelminthes</taxon>
        <taxon>Trematoda</taxon>
        <taxon>Digenea</taxon>
        <taxon>Plagiorchiida</taxon>
        <taxon>Echinostomata</taxon>
        <taxon>Echinostomatoidea</taxon>
        <taxon>Echinostomatidae</taxon>
        <taxon>Echinostoma</taxon>
    </lineage>
</organism>
<name>A0A183A3H3_9TREM</name>
<proteinExistence type="predicted"/>
<evidence type="ECO:0000313" key="3">
    <source>
        <dbReference type="WBParaSite" id="ECPE_0000150801-mRNA-1"/>
    </source>
</evidence>
<reference evidence="3" key="1">
    <citation type="submission" date="2016-06" db="UniProtKB">
        <authorList>
            <consortium name="WormBaseParasite"/>
        </authorList>
    </citation>
    <scope>IDENTIFICATION</scope>
</reference>
<sequence>MVLSCCPVSGPGLSVLRARYNLLANRIRESRLLRNTSIVRNQRHVCLIGGRHLGAVHRADRQGKWSGCDIVVYGKVFGDQRGIGTVVDGRHRLQYPPGC</sequence>
<evidence type="ECO:0000313" key="1">
    <source>
        <dbReference type="EMBL" id="VDP40219.1"/>
    </source>
</evidence>